<dbReference type="RefSeq" id="WP_214587925.1">
    <property type="nucleotide sequence ID" value="NZ_JAUHGV010000005.1"/>
</dbReference>
<dbReference type="PROSITE" id="PS50110">
    <property type="entry name" value="RESPONSE_REGULATORY"/>
    <property type="match status" value="1"/>
</dbReference>
<accession>A0AAJ1R4F9</accession>
<evidence type="ECO:0000313" key="4">
    <source>
        <dbReference type="Proteomes" id="UP001225933"/>
    </source>
</evidence>
<name>A0AAJ1R4F9_9FLAO</name>
<evidence type="ECO:0000313" key="3">
    <source>
        <dbReference type="EMBL" id="MDN4012162.1"/>
    </source>
</evidence>
<sequence length="220" mass="25601">MFRKTLIVEDQEVANLGIMSTLEELLIPRFDFVTYCDEALQRLKTAAAENAPYDLLIADLSFKKDHIAQKLKNGQELIYEARKIQPDLKVVVFSVESRSKIIDDLYKTYHINGFVSKARNDGKELKNTIRKVFKGETVMSQDILNAIRKIPRDLDEYDLKLLELLSKGCKQNEIQTYLKEHRMEPYSIRSIEKRLNELREIFCAKNNIEMIVICKDIGLI</sequence>
<dbReference type="Proteomes" id="UP001225933">
    <property type="component" value="Unassembled WGS sequence"/>
</dbReference>
<keyword evidence="1" id="KW-0597">Phosphoprotein</keyword>
<dbReference type="AlphaFoldDB" id="A0AAJ1R4F9"/>
<dbReference type="Gene3D" id="3.40.50.2300">
    <property type="match status" value="1"/>
</dbReference>
<dbReference type="SUPFAM" id="SSF52172">
    <property type="entry name" value="CheY-like"/>
    <property type="match status" value="1"/>
</dbReference>
<feature type="domain" description="Response regulatory" evidence="2">
    <location>
        <begin position="4"/>
        <end position="132"/>
    </location>
</feature>
<dbReference type="GO" id="GO:0000160">
    <property type="term" value="P:phosphorelay signal transduction system"/>
    <property type="evidence" value="ECO:0007669"/>
    <property type="project" value="InterPro"/>
</dbReference>
<proteinExistence type="predicted"/>
<keyword evidence="3" id="KW-0238">DNA-binding</keyword>
<organism evidence="3 4">
    <name type="scientific">Chryseobacterium gambrini</name>
    <dbReference type="NCBI Taxonomy" id="373672"/>
    <lineage>
        <taxon>Bacteria</taxon>
        <taxon>Pseudomonadati</taxon>
        <taxon>Bacteroidota</taxon>
        <taxon>Flavobacteriia</taxon>
        <taxon>Flavobacteriales</taxon>
        <taxon>Weeksellaceae</taxon>
        <taxon>Chryseobacterium group</taxon>
        <taxon>Chryseobacterium</taxon>
    </lineage>
</organism>
<feature type="modified residue" description="4-aspartylphosphate" evidence="1">
    <location>
        <position position="59"/>
    </location>
</feature>
<dbReference type="InterPro" id="IPR045976">
    <property type="entry name" value="DUF5932"/>
</dbReference>
<evidence type="ECO:0000259" key="2">
    <source>
        <dbReference type="PROSITE" id="PS50110"/>
    </source>
</evidence>
<gene>
    <name evidence="3" type="ORF">QX233_06820</name>
</gene>
<dbReference type="InterPro" id="IPR011006">
    <property type="entry name" value="CheY-like_superfamily"/>
</dbReference>
<dbReference type="EMBL" id="JAUHGV010000005">
    <property type="protein sequence ID" value="MDN4012162.1"/>
    <property type="molecule type" value="Genomic_DNA"/>
</dbReference>
<dbReference type="InterPro" id="IPR001789">
    <property type="entry name" value="Sig_transdc_resp-reg_receiver"/>
</dbReference>
<comment type="caution">
    <text evidence="3">The sequence shown here is derived from an EMBL/GenBank/DDBJ whole genome shotgun (WGS) entry which is preliminary data.</text>
</comment>
<reference evidence="3" key="1">
    <citation type="submission" date="2023-06" db="EMBL/GenBank/DDBJ databases">
        <title>Two Chryseobacterium gambrini strains from China.</title>
        <authorList>
            <person name="Zeng J."/>
            <person name="Wu Y."/>
        </authorList>
    </citation>
    <scope>NUCLEOTIDE SEQUENCE</scope>
    <source>
        <strain evidence="3">SQ219</strain>
    </source>
</reference>
<protein>
    <submittedName>
        <fullName evidence="3">DNA-binding response regulator</fullName>
    </submittedName>
</protein>
<dbReference type="Pfam" id="PF19355">
    <property type="entry name" value="DUF5932"/>
    <property type="match status" value="1"/>
</dbReference>
<dbReference type="GO" id="GO:0003677">
    <property type="term" value="F:DNA binding"/>
    <property type="evidence" value="ECO:0007669"/>
    <property type="project" value="UniProtKB-KW"/>
</dbReference>
<evidence type="ECO:0000256" key="1">
    <source>
        <dbReference type="PROSITE-ProRule" id="PRU00169"/>
    </source>
</evidence>